<gene>
    <name evidence="1" type="ORF">I7I51_05877</name>
</gene>
<reference evidence="1" key="1">
    <citation type="submission" date="2021-01" db="EMBL/GenBank/DDBJ databases">
        <title>Chromosome-level genome assembly of a human fungal pathogen reveals clustering of transcriptionally co-regulated genes.</title>
        <authorList>
            <person name="Voorhies M."/>
            <person name="Cohen S."/>
            <person name="Shea T.P."/>
            <person name="Petrus S."/>
            <person name="Munoz J.F."/>
            <person name="Poplawski S."/>
            <person name="Goldman W.E."/>
            <person name="Michael T."/>
            <person name="Cuomo C.A."/>
            <person name="Sil A."/>
            <person name="Beyhan S."/>
        </authorList>
    </citation>
    <scope>NUCLEOTIDE SEQUENCE</scope>
    <source>
        <strain evidence="1">WU24</strain>
    </source>
</reference>
<name>A0A8A1M4V5_AJECA</name>
<organism evidence="1 2">
    <name type="scientific">Ajellomyces capsulatus</name>
    <name type="common">Darling's disease fungus</name>
    <name type="synonym">Histoplasma capsulatum</name>
    <dbReference type="NCBI Taxonomy" id="5037"/>
    <lineage>
        <taxon>Eukaryota</taxon>
        <taxon>Fungi</taxon>
        <taxon>Dikarya</taxon>
        <taxon>Ascomycota</taxon>
        <taxon>Pezizomycotina</taxon>
        <taxon>Eurotiomycetes</taxon>
        <taxon>Eurotiomycetidae</taxon>
        <taxon>Onygenales</taxon>
        <taxon>Ajellomycetaceae</taxon>
        <taxon>Histoplasma</taxon>
    </lineage>
</organism>
<evidence type="ECO:0000313" key="2">
    <source>
        <dbReference type="Proteomes" id="UP000663671"/>
    </source>
</evidence>
<accession>A0A8A1M4V5</accession>
<sequence length="125" mass="14504">MGILQSFDKNNKVIDYYKLSKRDFKVMSKKFIGENDKDFLTHWSDIDSAIDDNDIWNSSPNLIDSLQSENIDVLPKLQSRKLNILSSYDNDFCEGYGCRRNSDCRSQHPRCLNCIAAVLISFYHV</sequence>
<evidence type="ECO:0000313" key="1">
    <source>
        <dbReference type="EMBL" id="QSS61069.1"/>
    </source>
</evidence>
<proteinExistence type="predicted"/>
<dbReference type="AlphaFoldDB" id="A0A8A1M4V5"/>
<dbReference type="Proteomes" id="UP000663671">
    <property type="component" value="Chromosome 4"/>
</dbReference>
<dbReference type="EMBL" id="CP069110">
    <property type="protein sequence ID" value="QSS61069.1"/>
    <property type="molecule type" value="Genomic_DNA"/>
</dbReference>
<dbReference type="VEuPathDB" id="FungiDB:I7I51_05877"/>
<protein>
    <submittedName>
        <fullName evidence="1">Uncharacterized protein</fullName>
    </submittedName>
</protein>
<dbReference type="OrthoDB" id="10383222at2759"/>